<dbReference type="Proteomes" id="UP000091956">
    <property type="component" value="Unassembled WGS sequence"/>
</dbReference>
<dbReference type="AlphaFoldDB" id="A0A1B8GVP5"/>
<dbReference type="PANTHER" id="PTHR38123">
    <property type="entry name" value="CELL WALL SERINE-THREONINE-RICH GALACTOMANNOPROTEIN MP1 (AFU_ORTHOLOGUE AFUA_4G03240)"/>
    <property type="match status" value="1"/>
</dbReference>
<organism evidence="2 3">
    <name type="scientific">Pseudogymnoascus verrucosus</name>
    <dbReference type="NCBI Taxonomy" id="342668"/>
    <lineage>
        <taxon>Eukaryota</taxon>
        <taxon>Fungi</taxon>
        <taxon>Dikarya</taxon>
        <taxon>Ascomycota</taxon>
        <taxon>Pezizomycotina</taxon>
        <taxon>Leotiomycetes</taxon>
        <taxon>Thelebolales</taxon>
        <taxon>Thelebolaceae</taxon>
        <taxon>Pseudogymnoascus</taxon>
    </lineage>
</organism>
<dbReference type="EMBL" id="KV460211">
    <property type="protein sequence ID" value="OBT99907.1"/>
    <property type="molecule type" value="Genomic_DNA"/>
</dbReference>
<sequence>MKFSTPLFALGFALTATASPLEVRDLATFKTIIANIQSDADALDVTIKAFTSGDGAAVSAAADKLVATINTGVTTANAQPVLSDLDALGLTTSVNTCNDHVTIVVDDTIAKKAAFTAACLGPDILADLTSQLAAAKALATAVTAKVSDLLKPTAAQLAGKISANIQRGVDAYTGVAGC</sequence>
<dbReference type="Gene3D" id="1.20.1280.140">
    <property type="match status" value="1"/>
</dbReference>
<keyword evidence="1" id="KW-0732">Signal</keyword>
<evidence type="ECO:0000256" key="1">
    <source>
        <dbReference type="SAM" id="SignalP"/>
    </source>
</evidence>
<dbReference type="RefSeq" id="XP_018133640.1">
    <property type="nucleotide sequence ID" value="XM_018271718.2"/>
</dbReference>
<reference evidence="2 3" key="1">
    <citation type="submission" date="2016-03" db="EMBL/GenBank/DDBJ databases">
        <title>Comparative genomics of Pseudogymnoascus destructans, the fungus causing white-nose syndrome of bats.</title>
        <authorList>
            <person name="Palmer J.M."/>
            <person name="Drees K.P."/>
            <person name="Foster J.T."/>
            <person name="Lindner D.L."/>
        </authorList>
    </citation>
    <scope>NUCLEOTIDE SEQUENCE [LARGE SCALE GENOMIC DNA]</scope>
    <source>
        <strain evidence="2 3">UAMH 10579</strain>
    </source>
</reference>
<dbReference type="GO" id="GO:0005576">
    <property type="term" value="C:extracellular region"/>
    <property type="evidence" value="ECO:0007669"/>
    <property type="project" value="TreeGrafter"/>
</dbReference>
<proteinExistence type="predicted"/>
<protein>
    <submittedName>
        <fullName evidence="2">Uncharacterized protein</fullName>
    </submittedName>
</protein>
<evidence type="ECO:0000313" key="3">
    <source>
        <dbReference type="Proteomes" id="UP000091956"/>
    </source>
</evidence>
<reference evidence="3" key="2">
    <citation type="journal article" date="2018" name="Nat. Commun.">
        <title>Extreme sensitivity to ultraviolet light in the fungal pathogen causing white-nose syndrome of bats.</title>
        <authorList>
            <person name="Palmer J.M."/>
            <person name="Drees K.P."/>
            <person name="Foster J.T."/>
            <person name="Lindner D.L."/>
        </authorList>
    </citation>
    <scope>NUCLEOTIDE SEQUENCE [LARGE SCALE GENOMIC DNA]</scope>
    <source>
        <strain evidence="3">UAMH 10579</strain>
    </source>
</reference>
<feature type="chain" id="PRO_5008609070" evidence="1">
    <location>
        <begin position="19"/>
        <end position="178"/>
    </location>
</feature>
<dbReference type="Pfam" id="PF12296">
    <property type="entry name" value="HsbA"/>
    <property type="match status" value="1"/>
</dbReference>
<keyword evidence="3" id="KW-1185">Reference proteome</keyword>
<dbReference type="InterPro" id="IPR021054">
    <property type="entry name" value="Cell_wall_mannoprotein_1"/>
</dbReference>
<dbReference type="PANTHER" id="PTHR38123:SF6">
    <property type="entry name" value="CELL WALL SERINE-THREONINE-RICH GALACTOMANNOPROTEIN MP1 (AFU_ORTHOLOGUE AFUA_4G03240)"/>
    <property type="match status" value="1"/>
</dbReference>
<dbReference type="GeneID" id="28835593"/>
<accession>A0A1B8GVP5</accession>
<name>A0A1B8GVP5_9PEZI</name>
<dbReference type="STRING" id="342668.A0A1B8GVP5"/>
<dbReference type="OrthoDB" id="2422134at2759"/>
<gene>
    <name evidence="2" type="ORF">VE01_02207</name>
</gene>
<evidence type="ECO:0000313" key="2">
    <source>
        <dbReference type="EMBL" id="OBT99907.1"/>
    </source>
</evidence>
<feature type="signal peptide" evidence="1">
    <location>
        <begin position="1"/>
        <end position="18"/>
    </location>
</feature>